<dbReference type="PRINTS" id="PR00039">
    <property type="entry name" value="HTHLYSR"/>
</dbReference>
<keyword evidence="8" id="KW-1185">Reference proteome</keyword>
<evidence type="ECO:0000259" key="6">
    <source>
        <dbReference type="PROSITE" id="PS50931"/>
    </source>
</evidence>
<dbReference type="SUPFAM" id="SSF46785">
    <property type="entry name" value="Winged helix' DNA-binding domain"/>
    <property type="match status" value="1"/>
</dbReference>
<dbReference type="PANTHER" id="PTHR30118:SF15">
    <property type="entry name" value="TRANSCRIPTIONAL REGULATORY PROTEIN"/>
    <property type="match status" value="1"/>
</dbReference>
<sequence length="311" mass="33279">MREVNLAGVDLNLLPPLEALLRLRNVTHAAAEVGLSQPAMSRALARLRHLLDDPLLVRTGAGFVLTPRSQQLRPALAAALGDVRGLFRQPDFDPAGERRMFRIACSDSQAILILPALMARLAREAPGIDLRQVSYSTDMVQRMEAGTLDLAFALSTTPLPPGARSEVVAHDRLALIMRRGHPLAERPLTIADYAAADHASIAILGDGQSELDATLAASGVSRRIAMVTPHFAAALATVAATDLVTTLSHAFASRMADAFGLVLREPPLPETAMTVTIVWSHLRSGDRLLTWLRSLIRDVSAEVHSEGGAGA</sequence>
<feature type="domain" description="HTH lysR-type" evidence="6">
    <location>
        <begin position="9"/>
        <end position="66"/>
    </location>
</feature>
<evidence type="ECO:0000256" key="3">
    <source>
        <dbReference type="ARBA" id="ARBA00023015"/>
    </source>
</evidence>
<dbReference type="InterPro" id="IPR000847">
    <property type="entry name" value="LysR_HTH_N"/>
</dbReference>
<keyword evidence="5" id="KW-0804">Transcription</keyword>
<dbReference type="Gene3D" id="3.40.190.10">
    <property type="entry name" value="Periplasmic binding protein-like II"/>
    <property type="match status" value="2"/>
</dbReference>
<dbReference type="AlphaFoldDB" id="A0A4D7QIZ7"/>
<dbReference type="PROSITE" id="PS50931">
    <property type="entry name" value="HTH_LYSR"/>
    <property type="match status" value="1"/>
</dbReference>
<evidence type="ECO:0000313" key="8">
    <source>
        <dbReference type="Proteomes" id="UP000298588"/>
    </source>
</evidence>
<dbReference type="EMBL" id="CP039865">
    <property type="protein sequence ID" value="QCK87005.1"/>
    <property type="molecule type" value="Genomic_DNA"/>
</dbReference>
<dbReference type="KEGG" id="paqt:E8L99_15175"/>
<dbReference type="InterPro" id="IPR036390">
    <property type="entry name" value="WH_DNA-bd_sf"/>
</dbReference>
<dbReference type="SUPFAM" id="SSF53850">
    <property type="entry name" value="Periplasmic binding protein-like II"/>
    <property type="match status" value="1"/>
</dbReference>
<keyword evidence="2" id="KW-0536">Nodulation</keyword>
<dbReference type="Pfam" id="PF03466">
    <property type="entry name" value="LysR_substrate"/>
    <property type="match status" value="1"/>
</dbReference>
<dbReference type="RefSeq" id="WP_137100336.1">
    <property type="nucleotide sequence ID" value="NZ_CP039865.1"/>
</dbReference>
<dbReference type="InterPro" id="IPR037402">
    <property type="entry name" value="YidZ_PBP2"/>
</dbReference>
<dbReference type="InterPro" id="IPR050389">
    <property type="entry name" value="LysR-type_TF"/>
</dbReference>
<proteinExistence type="inferred from homology"/>
<reference evidence="7 8" key="1">
    <citation type="submission" date="2019-04" db="EMBL/GenBank/DDBJ databases">
        <title>Phreatobacter aquaticus sp. nov.</title>
        <authorList>
            <person name="Choi A."/>
            <person name="Baek K."/>
        </authorList>
    </citation>
    <scope>NUCLEOTIDE SEQUENCE [LARGE SCALE GENOMIC DNA]</scope>
    <source>
        <strain evidence="7 8">NMCR1094</strain>
    </source>
</reference>
<evidence type="ECO:0000256" key="1">
    <source>
        <dbReference type="ARBA" id="ARBA00009437"/>
    </source>
</evidence>
<gene>
    <name evidence="7" type="ORF">E8L99_15175</name>
</gene>
<dbReference type="Pfam" id="PF00126">
    <property type="entry name" value="HTH_1"/>
    <property type="match status" value="1"/>
</dbReference>
<dbReference type="CDD" id="cd08417">
    <property type="entry name" value="PBP2_Nitroaromatics_like"/>
    <property type="match status" value="1"/>
</dbReference>
<dbReference type="GO" id="GO:0003677">
    <property type="term" value="F:DNA binding"/>
    <property type="evidence" value="ECO:0007669"/>
    <property type="project" value="UniProtKB-KW"/>
</dbReference>
<dbReference type="OrthoDB" id="8455878at2"/>
<dbReference type="Gene3D" id="1.10.10.10">
    <property type="entry name" value="Winged helix-like DNA-binding domain superfamily/Winged helix DNA-binding domain"/>
    <property type="match status" value="1"/>
</dbReference>
<keyword evidence="3" id="KW-0805">Transcription regulation</keyword>
<evidence type="ECO:0000256" key="2">
    <source>
        <dbReference type="ARBA" id="ARBA00022458"/>
    </source>
</evidence>
<dbReference type="GO" id="GO:0003700">
    <property type="term" value="F:DNA-binding transcription factor activity"/>
    <property type="evidence" value="ECO:0007669"/>
    <property type="project" value="InterPro"/>
</dbReference>
<evidence type="ECO:0000256" key="5">
    <source>
        <dbReference type="ARBA" id="ARBA00023163"/>
    </source>
</evidence>
<organism evidence="7 8">
    <name type="scientific">Phreatobacter aquaticus</name>
    <dbReference type="NCBI Taxonomy" id="2570229"/>
    <lineage>
        <taxon>Bacteria</taxon>
        <taxon>Pseudomonadati</taxon>
        <taxon>Pseudomonadota</taxon>
        <taxon>Alphaproteobacteria</taxon>
        <taxon>Hyphomicrobiales</taxon>
        <taxon>Phreatobacteraceae</taxon>
        <taxon>Phreatobacter</taxon>
    </lineage>
</organism>
<protein>
    <submittedName>
        <fullName evidence="7">LysR family transcriptional regulator</fullName>
    </submittedName>
</protein>
<name>A0A4D7QIZ7_9HYPH</name>
<dbReference type="InterPro" id="IPR005119">
    <property type="entry name" value="LysR_subst-bd"/>
</dbReference>
<keyword evidence="4" id="KW-0238">DNA-binding</keyword>
<dbReference type="Proteomes" id="UP000298588">
    <property type="component" value="Chromosome"/>
</dbReference>
<dbReference type="PANTHER" id="PTHR30118">
    <property type="entry name" value="HTH-TYPE TRANSCRIPTIONAL REGULATOR LEUO-RELATED"/>
    <property type="match status" value="1"/>
</dbReference>
<comment type="similarity">
    <text evidence="1">Belongs to the LysR transcriptional regulatory family.</text>
</comment>
<accession>A0A4D7QIZ7</accession>
<dbReference type="InterPro" id="IPR036388">
    <property type="entry name" value="WH-like_DNA-bd_sf"/>
</dbReference>
<evidence type="ECO:0000256" key="4">
    <source>
        <dbReference type="ARBA" id="ARBA00023125"/>
    </source>
</evidence>
<evidence type="ECO:0000313" key="7">
    <source>
        <dbReference type="EMBL" id="QCK87005.1"/>
    </source>
</evidence>